<dbReference type="Gene3D" id="3.30.160.60">
    <property type="entry name" value="Classic Zinc Finger"/>
    <property type="match status" value="2"/>
</dbReference>
<accession>G0V5Q1</accession>
<dbReference type="GO" id="GO:0008270">
    <property type="term" value="F:zinc ion binding"/>
    <property type="evidence" value="ECO:0007669"/>
    <property type="project" value="UniProtKB-KW"/>
</dbReference>
<feature type="region of interest" description="Disordered" evidence="8">
    <location>
        <begin position="81"/>
        <end position="100"/>
    </location>
</feature>
<evidence type="ECO:0000256" key="8">
    <source>
        <dbReference type="SAM" id="MobiDB-lite"/>
    </source>
</evidence>
<dbReference type="FunCoup" id="G0V5Q1">
    <property type="interactions" value="321"/>
</dbReference>
<reference evidence="11" key="1">
    <citation type="journal article" date="2011" name="Proc. Natl. Acad. Sci. U.S.A.">
        <title>Evolutionary erosion of yeast sex chromosomes by mating-type switching accidents.</title>
        <authorList>
            <person name="Gordon J.L."/>
            <person name="Armisen D."/>
            <person name="Proux-Wera E."/>
            <person name="Oheigeartaigh S.S."/>
            <person name="Byrne K.P."/>
            <person name="Wolfe K.H."/>
        </authorList>
    </citation>
    <scope>NUCLEOTIDE SEQUENCE [LARGE SCALE GENOMIC DNA]</scope>
    <source>
        <strain evidence="11">ATCC 76901 / BCRC 22586 / CBS 4309 / NBRC 1992 / NRRL Y-12630</strain>
    </source>
</reference>
<keyword evidence="4 7" id="KW-0863">Zinc-finger</keyword>
<dbReference type="SUPFAM" id="SSF57667">
    <property type="entry name" value="beta-beta-alpha zinc fingers"/>
    <property type="match status" value="1"/>
</dbReference>
<dbReference type="PROSITE" id="PS00028">
    <property type="entry name" value="ZINC_FINGER_C2H2_1"/>
    <property type="match status" value="2"/>
</dbReference>
<dbReference type="InterPro" id="IPR051059">
    <property type="entry name" value="VerF-like"/>
</dbReference>
<feature type="domain" description="C2H2-type" evidence="9">
    <location>
        <begin position="43"/>
        <end position="69"/>
    </location>
</feature>
<dbReference type="AlphaFoldDB" id="G0V5Q1"/>
<evidence type="ECO:0000256" key="4">
    <source>
        <dbReference type="ARBA" id="ARBA00022771"/>
    </source>
</evidence>
<dbReference type="GO" id="GO:0000981">
    <property type="term" value="F:DNA-binding transcription factor activity, RNA polymerase II-specific"/>
    <property type="evidence" value="ECO:0007669"/>
    <property type="project" value="InterPro"/>
</dbReference>
<name>G0V5Q1_NAUCA</name>
<evidence type="ECO:0000313" key="10">
    <source>
        <dbReference type="EMBL" id="CCC66789.1"/>
    </source>
</evidence>
<comment type="subcellular location">
    <subcellularLocation>
        <location evidence="1">Nucleus</location>
    </subcellularLocation>
</comment>
<dbReference type="HOGENOM" id="CLU_350296_0_0_1"/>
<dbReference type="KEGG" id="ncs:NCAS_0A02310"/>
<evidence type="ECO:0000256" key="2">
    <source>
        <dbReference type="ARBA" id="ARBA00022723"/>
    </source>
</evidence>
<dbReference type="EMBL" id="HE576752">
    <property type="protein sequence ID" value="CCC66789.1"/>
    <property type="molecule type" value="Genomic_DNA"/>
</dbReference>
<dbReference type="OMA" id="LLWETIW"/>
<dbReference type="GeneID" id="96900278"/>
<dbReference type="Proteomes" id="UP000001640">
    <property type="component" value="Chromosome 1"/>
</dbReference>
<keyword evidence="5" id="KW-0862">Zinc</keyword>
<evidence type="ECO:0000256" key="5">
    <source>
        <dbReference type="ARBA" id="ARBA00022833"/>
    </source>
</evidence>
<evidence type="ECO:0000256" key="1">
    <source>
        <dbReference type="ARBA" id="ARBA00004123"/>
    </source>
</evidence>
<evidence type="ECO:0000313" key="11">
    <source>
        <dbReference type="Proteomes" id="UP000001640"/>
    </source>
</evidence>
<dbReference type="eggNOG" id="KOG1721">
    <property type="taxonomic scope" value="Eukaryota"/>
</dbReference>
<keyword evidence="3" id="KW-0677">Repeat</keyword>
<evidence type="ECO:0000256" key="7">
    <source>
        <dbReference type="PROSITE-ProRule" id="PRU00042"/>
    </source>
</evidence>
<dbReference type="RefSeq" id="XP_003673180.1">
    <property type="nucleotide sequence ID" value="XM_003673132.1"/>
</dbReference>
<dbReference type="SMART" id="SM00355">
    <property type="entry name" value="ZnF_C2H2"/>
    <property type="match status" value="2"/>
</dbReference>
<protein>
    <recommendedName>
        <fullName evidence="9">C2H2-type domain-containing protein</fullName>
    </recommendedName>
</protein>
<dbReference type="GO" id="GO:0000785">
    <property type="term" value="C:chromatin"/>
    <property type="evidence" value="ECO:0007669"/>
    <property type="project" value="TreeGrafter"/>
</dbReference>
<organism evidence="10 11">
    <name type="scientific">Naumovozyma castellii</name>
    <name type="common">Yeast</name>
    <name type="synonym">Saccharomyces castellii</name>
    <dbReference type="NCBI Taxonomy" id="27288"/>
    <lineage>
        <taxon>Eukaryota</taxon>
        <taxon>Fungi</taxon>
        <taxon>Dikarya</taxon>
        <taxon>Ascomycota</taxon>
        <taxon>Saccharomycotina</taxon>
        <taxon>Saccharomycetes</taxon>
        <taxon>Saccharomycetales</taxon>
        <taxon>Saccharomycetaceae</taxon>
        <taxon>Naumovozyma</taxon>
    </lineage>
</organism>
<dbReference type="GO" id="GO:0005634">
    <property type="term" value="C:nucleus"/>
    <property type="evidence" value="ECO:0007669"/>
    <property type="project" value="UniProtKB-SubCell"/>
</dbReference>
<feature type="compositionally biased region" description="Low complexity" evidence="8">
    <location>
        <begin position="140"/>
        <end position="173"/>
    </location>
</feature>
<keyword evidence="11" id="KW-1185">Reference proteome</keyword>
<dbReference type="PROSITE" id="PS50157">
    <property type="entry name" value="ZINC_FINGER_C2H2_2"/>
    <property type="match status" value="2"/>
</dbReference>
<dbReference type="PANTHER" id="PTHR40626:SF34">
    <property type="entry name" value="ZINC FINGER PROTEIN YGR067C"/>
    <property type="match status" value="1"/>
</dbReference>
<dbReference type="GO" id="GO:0000978">
    <property type="term" value="F:RNA polymerase II cis-regulatory region sequence-specific DNA binding"/>
    <property type="evidence" value="ECO:0007669"/>
    <property type="project" value="InterPro"/>
</dbReference>
<dbReference type="InterPro" id="IPR036236">
    <property type="entry name" value="Znf_C2H2_sf"/>
</dbReference>
<proteinExistence type="predicted"/>
<feature type="domain" description="C2H2-type" evidence="9">
    <location>
        <begin position="15"/>
        <end position="42"/>
    </location>
</feature>
<feature type="compositionally biased region" description="Low complexity" evidence="8">
    <location>
        <begin position="857"/>
        <end position="872"/>
    </location>
</feature>
<evidence type="ECO:0000259" key="9">
    <source>
        <dbReference type="PROSITE" id="PS50157"/>
    </source>
</evidence>
<evidence type="ECO:0000256" key="3">
    <source>
        <dbReference type="ARBA" id="ARBA00022737"/>
    </source>
</evidence>
<dbReference type="InterPro" id="IPR013087">
    <property type="entry name" value="Znf_C2H2_type"/>
</dbReference>
<keyword evidence="2" id="KW-0479">Metal-binding</keyword>
<gene>
    <name evidence="10" type="primary">NCAS0A02310</name>
    <name evidence="10" type="ordered locus">NCAS_0A02310</name>
</gene>
<sequence length="879" mass="101283">MPSNSTPPTTFQKRFICSFCAKGFSRAEHKIRHERSHTGLKPYKCKVCTHCFVRSDLALRHIKTVHKKEILQREEIEAEAETENATATRSLGTTGKESNVPLDNNVKRRYLIDSIVKSLMHVDSTPPKMGRLNTKRYFKNISNTSTPSSSSSSSSSASSSVAPSINTTQQQQQLNEYQHDETKLDKEFLTKLIHRFHFEFDITTMKKLMKIGMKYLSNQNNQLFQKINTMDQSSPSFVLILICLGAYQSNTKNYDYIWLLAWNNHNNSLTLQDSIINATLLIHILLLMYQNNVHPNDLEKNICTSMTNLLNVLNKFENYLKQLTTLTSRNSINKLMQNNNIWNIFDIWISLLRLTTTNKFNEDSIKIYNWFLNEKLLLTTTNNDNEKNTSPESQTLADIINSNKKIMLGVSTNWPLFTLNVLSDALYYESKLINIPSMASNSSFESTQEFHISLINANKKFSTLSNKKLQYLQNLNNIKFKHWKYKVLLDHSPDKFVPLLAEYIIDPQSNAHWLLWETIWFDFINNLSSSDNGENRNNNITTTNNNNLWYLDDPSNLLREVPSVYIANNFGLSVLPILINLETNSHLEQINPRFIKLVSDIIIFQLKICSHDLIIPFSSASDHVLSYMKNSIIQMLFFVWYSILREKSDKDNVNDRDELKCISYFINKYIKNANKRLNTDLVLENDITIILFHPTSTEFKGYHFLLKNICKYFTDEIITKRLLSSPFLNDHVKTQLIDITSGTMDQLNRKLRYMSNPPITLNGTTNTRKFSIDELVNNDTKTRENSTTTLPPLNPRINSDGINYTYSHTATTAHTANILNGRSNMRINYGIPIPQILNPRRFSSPNVLNNSDDDNNKINSNSSTNPNRNNILLPPPPGL</sequence>
<keyword evidence="6" id="KW-0539">Nucleus</keyword>
<dbReference type="PANTHER" id="PTHR40626">
    <property type="entry name" value="MIP31509P"/>
    <property type="match status" value="1"/>
</dbReference>
<dbReference type="InParanoid" id="G0V5Q1"/>
<feature type="region of interest" description="Disordered" evidence="8">
    <location>
        <begin position="839"/>
        <end position="879"/>
    </location>
</feature>
<dbReference type="OrthoDB" id="654211at2759"/>
<reference key="2">
    <citation type="submission" date="2011-08" db="EMBL/GenBank/DDBJ databases">
        <title>Genome sequence of Naumovozyma castellii.</title>
        <authorList>
            <person name="Gordon J.L."/>
            <person name="Armisen D."/>
            <person name="Proux-Wera E."/>
            <person name="OhEigeartaigh S.S."/>
            <person name="Byrne K.P."/>
            <person name="Wolfe K.H."/>
        </authorList>
    </citation>
    <scope>NUCLEOTIDE SEQUENCE</scope>
    <source>
        <strain>Type strain:CBS 4309</strain>
    </source>
</reference>
<feature type="region of interest" description="Disordered" evidence="8">
    <location>
        <begin position="140"/>
        <end position="177"/>
    </location>
</feature>
<evidence type="ECO:0000256" key="6">
    <source>
        <dbReference type="ARBA" id="ARBA00023242"/>
    </source>
</evidence>